<dbReference type="InterPro" id="IPR011989">
    <property type="entry name" value="ARM-like"/>
</dbReference>
<comment type="similarity">
    <text evidence="3">Belongs to the importin beta family.</text>
</comment>
<dbReference type="InterPro" id="IPR016024">
    <property type="entry name" value="ARM-type_fold"/>
</dbReference>
<dbReference type="RefSeq" id="XP_032815792.1">
    <property type="nucleotide sequence ID" value="XM_032959901.1"/>
</dbReference>
<dbReference type="Pfam" id="PF08506">
    <property type="entry name" value="Cse1"/>
    <property type="match status" value="1"/>
</dbReference>
<dbReference type="FunFam" id="1.25.10.10:FF:000053">
    <property type="entry name" value="Importin 7"/>
    <property type="match status" value="1"/>
</dbReference>
<proteinExistence type="inferred from homology"/>
<keyword evidence="7" id="KW-0539">Nucleus</keyword>
<dbReference type="Pfam" id="PF25758">
    <property type="entry name" value="TPR_IPO11"/>
    <property type="match status" value="1"/>
</dbReference>
<evidence type="ECO:0000256" key="2">
    <source>
        <dbReference type="ARBA" id="ARBA00004496"/>
    </source>
</evidence>
<dbReference type="GO" id="GO:0031267">
    <property type="term" value="F:small GTPase binding"/>
    <property type="evidence" value="ECO:0007669"/>
    <property type="project" value="InterPro"/>
</dbReference>
<evidence type="ECO:0000256" key="8">
    <source>
        <dbReference type="SAM" id="MobiDB-lite"/>
    </source>
</evidence>
<keyword evidence="5" id="KW-0963">Cytoplasm</keyword>
<dbReference type="GO" id="GO:0005829">
    <property type="term" value="C:cytosol"/>
    <property type="evidence" value="ECO:0007669"/>
    <property type="project" value="TreeGrafter"/>
</dbReference>
<evidence type="ECO:0000256" key="5">
    <source>
        <dbReference type="ARBA" id="ARBA00022490"/>
    </source>
</evidence>
<dbReference type="PANTHER" id="PTHR10997">
    <property type="entry name" value="IMPORTIN-7, 8, 11"/>
    <property type="match status" value="1"/>
</dbReference>
<dbReference type="InterPro" id="IPR001494">
    <property type="entry name" value="Importin-beta_N"/>
</dbReference>
<evidence type="ECO:0000256" key="7">
    <source>
        <dbReference type="ARBA" id="ARBA00023242"/>
    </source>
</evidence>
<evidence type="ECO:0000256" key="4">
    <source>
        <dbReference type="ARBA" id="ARBA00022448"/>
    </source>
</evidence>
<dbReference type="Proteomes" id="UP001318040">
    <property type="component" value="Chromosome 24"/>
</dbReference>
<protein>
    <submittedName>
        <fullName evidence="11">Importin-7-like</fullName>
    </submittedName>
</protein>
<dbReference type="SMART" id="SM00913">
    <property type="entry name" value="IBN_N"/>
    <property type="match status" value="1"/>
</dbReference>
<dbReference type="InterPro" id="IPR013713">
    <property type="entry name" value="XPO2_central"/>
</dbReference>
<feature type="compositionally biased region" description="Acidic residues" evidence="8">
    <location>
        <begin position="934"/>
        <end position="952"/>
    </location>
</feature>
<accession>A0AAJ7TFT8</accession>
<dbReference type="PROSITE" id="PS50166">
    <property type="entry name" value="IMPORTIN_B_NT"/>
    <property type="match status" value="1"/>
</dbReference>
<dbReference type="SUPFAM" id="SSF48371">
    <property type="entry name" value="ARM repeat"/>
    <property type="match status" value="1"/>
</dbReference>
<keyword evidence="10" id="KW-1185">Reference proteome</keyword>
<dbReference type="GO" id="GO:0006606">
    <property type="term" value="P:protein import into nucleus"/>
    <property type="evidence" value="ECO:0007669"/>
    <property type="project" value="TreeGrafter"/>
</dbReference>
<name>A0AAJ7TFT8_PETMA</name>
<keyword evidence="4" id="KW-0813">Transport</keyword>
<dbReference type="InterPro" id="IPR058669">
    <property type="entry name" value="TPR_IPO7/11-like"/>
</dbReference>
<sequence>MEAAKIVAALSGTIDSNQRAAAEAELDNACKINEFAPMLLQIVMSEAVDLSVRQAGAIYLKNSVSQFWEERNVAAAVAAGEVAPFCFPEADRAKIREVIVEAILHAPDIIRVQLTTCINHMIKNDYPSRWPGVIDKMSLYLQGDDSRFWLGSLLCLYQLVKLYEYKKTQERMPMLASMQLFMPVLQQRFVQLLADSSEQSLLIQKQILKIFYALVQYSLPLELVNQHTLTQWMEIFRAVVDRDVPPEAHNIDEDERPELACWKCKKWAMHILARLFERYGSPGTVSKEYGEFAEFFLKAYAVGILQVLLKVLEQYVQKRYVPPRVLQQTLNFLKQAVAHALTWRTLKAHMQTVVQEVIFPLMCYTDEDDELWNDDPYEYIRLKFDVFEDFISPTTAAQTLLYSAASKRKGVLEKTMGFCHQLLTNPASDPRRKDGALHIIGSLAEVLLKKKQYKGQLEMMLQSFVFPLFSCELGYMRARACWVLHSFSDVRFTSELNLRNALELTRKCLIEDNELPVKVEAAIALQVLVCSQDKAKDYLKAFIGPVMQALLYIIRETENDDLTNVVQKMICEYSEEVTPIAVEMTQHLAMTFTKLISNNNNDDGNEEKAITAMGILNTIDTILTVMEDHKEITQQLEGICLHVIGSVMQQHISEFYEEVLSLAYSLTCQVVSPQMWQLLPMLFEVFQQDGDDCFTEMMPVLHNYVTVDTDTLLANPKYLEVMYSMCKKILTSDAGEDAECHAAKLLEVILLQCHGRGIEQCMPLFVEAALERLTREVKTSELRTMCLQVVIAALYCSPTLLLSTLDNMHFPASSLPVTAHFLNQWLNDTDCFLGLHDRKLSVLGLCSLLQLERRPEMVMAAAPRLLPSLLMLFQGLKRAYASRAEDEDSDDDDDDDDNDEEDDNVELGSDEDDVDESGQRFLDTLTKKASGDDVACEDDDDDDDEWDDDGTEETALEGFSTPLDEETCEVDEYQVFKVTLQSIESQDPAWYQALTTGLTDEQRKAILDVLTTANQRQAAAESKKIEKAGGYKFDNLNVPTTFNFGGPGAAPN</sequence>
<gene>
    <name evidence="11" type="primary">LOC116945530</name>
</gene>
<organism evidence="10 11">
    <name type="scientific">Petromyzon marinus</name>
    <name type="common">Sea lamprey</name>
    <dbReference type="NCBI Taxonomy" id="7757"/>
    <lineage>
        <taxon>Eukaryota</taxon>
        <taxon>Metazoa</taxon>
        <taxon>Chordata</taxon>
        <taxon>Craniata</taxon>
        <taxon>Vertebrata</taxon>
        <taxon>Cyclostomata</taxon>
        <taxon>Hyperoartia</taxon>
        <taxon>Petromyzontiformes</taxon>
        <taxon>Petromyzontidae</taxon>
        <taxon>Petromyzon</taxon>
    </lineage>
</organism>
<dbReference type="Gene3D" id="1.25.10.10">
    <property type="entry name" value="Leucine-rich Repeat Variant"/>
    <property type="match status" value="1"/>
</dbReference>
<evidence type="ECO:0000313" key="11">
    <source>
        <dbReference type="RefSeq" id="XP_032815792.1"/>
    </source>
</evidence>
<dbReference type="KEGG" id="pmrn:116945530"/>
<evidence type="ECO:0000256" key="1">
    <source>
        <dbReference type="ARBA" id="ARBA00004123"/>
    </source>
</evidence>
<evidence type="ECO:0000259" key="9">
    <source>
        <dbReference type="PROSITE" id="PS50166"/>
    </source>
</evidence>
<dbReference type="GO" id="GO:0005635">
    <property type="term" value="C:nuclear envelope"/>
    <property type="evidence" value="ECO:0007669"/>
    <property type="project" value="TreeGrafter"/>
</dbReference>
<feature type="region of interest" description="Disordered" evidence="8">
    <location>
        <begin position="931"/>
        <end position="952"/>
    </location>
</feature>
<evidence type="ECO:0000256" key="6">
    <source>
        <dbReference type="ARBA" id="ARBA00022927"/>
    </source>
</evidence>
<feature type="region of interest" description="Disordered" evidence="8">
    <location>
        <begin position="882"/>
        <end position="918"/>
    </location>
</feature>
<evidence type="ECO:0000313" key="10">
    <source>
        <dbReference type="Proteomes" id="UP001318040"/>
    </source>
</evidence>
<dbReference type="Pfam" id="PF03810">
    <property type="entry name" value="IBN_N"/>
    <property type="match status" value="1"/>
</dbReference>
<dbReference type="GeneID" id="116945530"/>
<evidence type="ECO:0000256" key="3">
    <source>
        <dbReference type="ARBA" id="ARBA00007991"/>
    </source>
</evidence>
<comment type="subcellular location">
    <subcellularLocation>
        <location evidence="2">Cytoplasm</location>
    </subcellularLocation>
    <subcellularLocation>
        <location evidence="1">Nucleus</location>
    </subcellularLocation>
</comment>
<reference evidence="11" key="1">
    <citation type="submission" date="2025-08" db="UniProtKB">
        <authorList>
            <consortium name="RefSeq"/>
        </authorList>
    </citation>
    <scope>IDENTIFICATION</scope>
    <source>
        <tissue evidence="11">Sperm</tissue>
    </source>
</reference>
<feature type="domain" description="Importin N-terminal" evidence="9">
    <location>
        <begin position="22"/>
        <end position="105"/>
    </location>
</feature>
<dbReference type="PANTHER" id="PTHR10997:SF18">
    <property type="entry name" value="D-IMPORTIN 7_RANBP7"/>
    <property type="match status" value="1"/>
</dbReference>
<keyword evidence="6" id="KW-0653">Protein transport</keyword>
<dbReference type="AlphaFoldDB" id="A0AAJ7TFT8"/>
<feature type="compositionally biased region" description="Acidic residues" evidence="8">
    <location>
        <begin position="885"/>
        <end position="916"/>
    </location>
</feature>